<reference evidence="1" key="1">
    <citation type="journal article" date="2022" name="Int. J. Mol. Sci.">
        <title>Draft Genome of Tanacetum Coccineum: Genomic Comparison of Closely Related Tanacetum-Family Plants.</title>
        <authorList>
            <person name="Yamashiro T."/>
            <person name="Shiraishi A."/>
            <person name="Nakayama K."/>
            <person name="Satake H."/>
        </authorList>
    </citation>
    <scope>NUCLEOTIDE SEQUENCE</scope>
</reference>
<sequence>VDHGPEKGKTTFTPFNFKYAIRIPVLNPVIVSVLPAKTFTLSKIRVTRADHYVCQCSVDANSGVITGVSDDLFGVNTSDGDCDVDYLGQSSKGYLNLKYENPATLYVDYGVALRRYKEQQVQHVDDRVLLECRWLKLFKILGVAWYKGNLLKGKFCFIQGDDYISTSGEALAL</sequence>
<gene>
    <name evidence="1" type="ORF">Tco_0679619</name>
</gene>
<accession>A0ABQ4XIB7</accession>
<evidence type="ECO:0000313" key="2">
    <source>
        <dbReference type="Proteomes" id="UP001151760"/>
    </source>
</evidence>
<organism evidence="1 2">
    <name type="scientific">Tanacetum coccineum</name>
    <dbReference type="NCBI Taxonomy" id="301880"/>
    <lineage>
        <taxon>Eukaryota</taxon>
        <taxon>Viridiplantae</taxon>
        <taxon>Streptophyta</taxon>
        <taxon>Embryophyta</taxon>
        <taxon>Tracheophyta</taxon>
        <taxon>Spermatophyta</taxon>
        <taxon>Magnoliopsida</taxon>
        <taxon>eudicotyledons</taxon>
        <taxon>Gunneridae</taxon>
        <taxon>Pentapetalae</taxon>
        <taxon>asterids</taxon>
        <taxon>campanulids</taxon>
        <taxon>Asterales</taxon>
        <taxon>Asteraceae</taxon>
        <taxon>Asteroideae</taxon>
        <taxon>Anthemideae</taxon>
        <taxon>Anthemidinae</taxon>
        <taxon>Tanacetum</taxon>
    </lineage>
</organism>
<name>A0ABQ4XIB7_9ASTR</name>
<reference evidence="1" key="2">
    <citation type="submission" date="2022-01" db="EMBL/GenBank/DDBJ databases">
        <authorList>
            <person name="Yamashiro T."/>
            <person name="Shiraishi A."/>
            <person name="Satake H."/>
            <person name="Nakayama K."/>
        </authorList>
    </citation>
    <scope>NUCLEOTIDE SEQUENCE</scope>
</reference>
<feature type="non-terminal residue" evidence="1">
    <location>
        <position position="1"/>
    </location>
</feature>
<proteinExistence type="predicted"/>
<dbReference type="EMBL" id="BQNB010009549">
    <property type="protein sequence ID" value="GJS65055.1"/>
    <property type="molecule type" value="Genomic_DNA"/>
</dbReference>
<comment type="caution">
    <text evidence="1">The sequence shown here is derived from an EMBL/GenBank/DDBJ whole genome shotgun (WGS) entry which is preliminary data.</text>
</comment>
<protein>
    <submittedName>
        <fullName evidence="1">Uncharacterized protein</fullName>
    </submittedName>
</protein>
<keyword evidence="2" id="KW-1185">Reference proteome</keyword>
<evidence type="ECO:0000313" key="1">
    <source>
        <dbReference type="EMBL" id="GJS65055.1"/>
    </source>
</evidence>
<dbReference type="Proteomes" id="UP001151760">
    <property type="component" value="Unassembled WGS sequence"/>
</dbReference>